<proteinExistence type="predicted"/>
<keyword evidence="2" id="KW-1185">Reference proteome</keyword>
<name>A0A3P7LPU6_STRVU</name>
<dbReference type="Proteomes" id="UP000270094">
    <property type="component" value="Unassembled WGS sequence"/>
</dbReference>
<reference evidence="1 2" key="1">
    <citation type="submission" date="2018-11" db="EMBL/GenBank/DDBJ databases">
        <authorList>
            <consortium name="Pathogen Informatics"/>
        </authorList>
    </citation>
    <scope>NUCLEOTIDE SEQUENCE [LARGE SCALE GENOMIC DNA]</scope>
</reference>
<dbReference type="AlphaFoldDB" id="A0A3P7LPU6"/>
<dbReference type="EMBL" id="UYYB01111589">
    <property type="protein sequence ID" value="VDM81152.1"/>
    <property type="molecule type" value="Genomic_DNA"/>
</dbReference>
<gene>
    <name evidence="1" type="ORF">SVUK_LOCUS16150</name>
</gene>
<organism evidence="1 2">
    <name type="scientific">Strongylus vulgaris</name>
    <name type="common">Blood worm</name>
    <dbReference type="NCBI Taxonomy" id="40348"/>
    <lineage>
        <taxon>Eukaryota</taxon>
        <taxon>Metazoa</taxon>
        <taxon>Ecdysozoa</taxon>
        <taxon>Nematoda</taxon>
        <taxon>Chromadorea</taxon>
        <taxon>Rhabditida</taxon>
        <taxon>Rhabditina</taxon>
        <taxon>Rhabditomorpha</taxon>
        <taxon>Strongyloidea</taxon>
        <taxon>Strongylidae</taxon>
        <taxon>Strongylus</taxon>
    </lineage>
</organism>
<protein>
    <submittedName>
        <fullName evidence="1">Uncharacterized protein</fullName>
    </submittedName>
</protein>
<evidence type="ECO:0000313" key="2">
    <source>
        <dbReference type="Proteomes" id="UP000270094"/>
    </source>
</evidence>
<sequence length="53" mass="5944">MKTDKWEALVLEKSNVVVLSTLCLGLYTFAAHTADFLVVGKEVYRGDRTNIKV</sequence>
<accession>A0A3P7LPU6</accession>
<evidence type="ECO:0000313" key="1">
    <source>
        <dbReference type="EMBL" id="VDM81152.1"/>
    </source>
</evidence>